<evidence type="ECO:0000313" key="1">
    <source>
        <dbReference type="EMBL" id="GJE85035.1"/>
    </source>
</evidence>
<accession>A0A9P3FZK0</accession>
<proteinExistence type="predicted"/>
<comment type="caution">
    <text evidence="1">The sequence shown here is derived from an EMBL/GenBank/DDBJ whole genome shotgun (WGS) entry which is preliminary data.</text>
</comment>
<reference evidence="1 2" key="1">
    <citation type="submission" date="2021-08" db="EMBL/GenBank/DDBJ databases">
        <title>Draft Genome Sequence of Phanerochaete sordida strain YK-624.</title>
        <authorList>
            <person name="Mori T."/>
            <person name="Dohra H."/>
            <person name="Suzuki T."/>
            <person name="Kawagishi H."/>
            <person name="Hirai H."/>
        </authorList>
    </citation>
    <scope>NUCLEOTIDE SEQUENCE [LARGE SCALE GENOMIC DNA]</scope>
    <source>
        <strain evidence="1 2">YK-624</strain>
    </source>
</reference>
<gene>
    <name evidence="1" type="ORF">PsYK624_011120</name>
</gene>
<protein>
    <submittedName>
        <fullName evidence="1">Uncharacterized protein</fullName>
    </submittedName>
</protein>
<organism evidence="1 2">
    <name type="scientific">Phanerochaete sordida</name>
    <dbReference type="NCBI Taxonomy" id="48140"/>
    <lineage>
        <taxon>Eukaryota</taxon>
        <taxon>Fungi</taxon>
        <taxon>Dikarya</taxon>
        <taxon>Basidiomycota</taxon>
        <taxon>Agaricomycotina</taxon>
        <taxon>Agaricomycetes</taxon>
        <taxon>Polyporales</taxon>
        <taxon>Phanerochaetaceae</taxon>
        <taxon>Phanerochaete</taxon>
    </lineage>
</organism>
<evidence type="ECO:0000313" key="2">
    <source>
        <dbReference type="Proteomes" id="UP000703269"/>
    </source>
</evidence>
<keyword evidence="2" id="KW-1185">Reference proteome</keyword>
<name>A0A9P3FZK0_9APHY</name>
<dbReference type="EMBL" id="BPQB01000002">
    <property type="protein sequence ID" value="GJE85035.1"/>
    <property type="molecule type" value="Genomic_DNA"/>
</dbReference>
<sequence length="164" mass="18084">MNMTNECKNVAEPELHEADISRGAAGFPVEAARVRHSLTARTVIFVANILRNPGKRRSPSSPRYLLPPASDSSLCTIATSRIRGRRCSTSCGDGGRYRRSPSVSAICSLFSSRTRRMHYHQMPATSTRTWARYTLQVSGWDPTQGLQISADVQYPARDGGGWEA</sequence>
<dbReference type="Proteomes" id="UP000703269">
    <property type="component" value="Unassembled WGS sequence"/>
</dbReference>
<dbReference type="AlphaFoldDB" id="A0A9P3FZK0"/>